<sequence>MELNILDLNDYCLGSVLKYLELEDHVRFAQTCKRFEEVLRDWSPVLYPDFRVKRSHDTDPEEVKWQYQLLCILRDIIKRLYLDIHQEDGEAPLSIDDLVGQIKDMDSLEYIAINEGSMFGGLMLKSSTPRQQLIQKVLDALEFIPNIKSVSVSSKTDIYTACSLKRMNCLEKISIDNKISVDDLIEICKSNTNLRVLWIREVVGELSDIVPHCQNLEEISFPMFASHKSYARLADLPKLRKVIIKSTNSTSPCAKLIELFDAFAGKKQQTALESLMLFSFLDFDETSKLIQLTSLKELRCAFDDARCIELLTDLTELEGLYIMLGRSAAGSKECLNILRSCQKLQRLHINSNLSVEFTGKALEVLRNVRIPEKQKPLQLYSTGVMHLCNDEDEKLIDNAFCIVVNQSEYLRALPWRLPN</sequence>
<accession>A0A6P8X052</accession>
<evidence type="ECO:0000313" key="3">
    <source>
        <dbReference type="RefSeq" id="XP_034109451.1"/>
    </source>
</evidence>
<gene>
    <name evidence="3" type="primary">LOC117571420</name>
</gene>
<dbReference type="AlphaFoldDB" id="A0A6P8X052"/>
<dbReference type="OrthoDB" id="7831775at2759"/>
<keyword evidence="2" id="KW-1185">Reference proteome</keyword>
<protein>
    <submittedName>
        <fullName evidence="3">Uncharacterized protein LOC117571420</fullName>
    </submittedName>
</protein>
<organism evidence="2 3">
    <name type="scientific">Drosophila albomicans</name>
    <name type="common">Fruit fly</name>
    <dbReference type="NCBI Taxonomy" id="7291"/>
    <lineage>
        <taxon>Eukaryota</taxon>
        <taxon>Metazoa</taxon>
        <taxon>Ecdysozoa</taxon>
        <taxon>Arthropoda</taxon>
        <taxon>Hexapoda</taxon>
        <taxon>Insecta</taxon>
        <taxon>Pterygota</taxon>
        <taxon>Neoptera</taxon>
        <taxon>Endopterygota</taxon>
        <taxon>Diptera</taxon>
        <taxon>Brachycera</taxon>
        <taxon>Muscomorpha</taxon>
        <taxon>Ephydroidea</taxon>
        <taxon>Drosophilidae</taxon>
        <taxon>Drosophila</taxon>
    </lineage>
</organism>
<evidence type="ECO:0000313" key="2">
    <source>
        <dbReference type="Proteomes" id="UP000515160"/>
    </source>
</evidence>
<dbReference type="InterPro" id="IPR036047">
    <property type="entry name" value="F-box-like_dom_sf"/>
</dbReference>
<dbReference type="SUPFAM" id="SSF52058">
    <property type="entry name" value="L domain-like"/>
    <property type="match status" value="1"/>
</dbReference>
<dbReference type="InterPro" id="IPR001810">
    <property type="entry name" value="F-box_dom"/>
</dbReference>
<proteinExistence type="predicted"/>
<dbReference type="RefSeq" id="XP_034109451.1">
    <property type="nucleotide sequence ID" value="XM_034253560.2"/>
</dbReference>
<dbReference type="PROSITE" id="PS50181">
    <property type="entry name" value="FBOX"/>
    <property type="match status" value="1"/>
</dbReference>
<dbReference type="Proteomes" id="UP000515160">
    <property type="component" value="Chromosome 3"/>
</dbReference>
<name>A0A6P8X052_DROAB</name>
<feature type="domain" description="F-box" evidence="1">
    <location>
        <begin position="2"/>
        <end position="50"/>
    </location>
</feature>
<reference evidence="3" key="1">
    <citation type="submission" date="2025-08" db="UniProtKB">
        <authorList>
            <consortium name="RefSeq"/>
        </authorList>
    </citation>
    <scope>IDENTIFICATION</scope>
    <source>
        <strain evidence="3">15112-1751.03</strain>
        <tissue evidence="3">Whole Adult</tissue>
    </source>
</reference>
<dbReference type="Gene3D" id="3.80.10.10">
    <property type="entry name" value="Ribonuclease Inhibitor"/>
    <property type="match status" value="1"/>
</dbReference>
<dbReference type="InterPro" id="IPR032675">
    <property type="entry name" value="LRR_dom_sf"/>
</dbReference>
<dbReference type="Pfam" id="PF00646">
    <property type="entry name" value="F-box"/>
    <property type="match status" value="1"/>
</dbReference>
<evidence type="ECO:0000259" key="1">
    <source>
        <dbReference type="PROSITE" id="PS50181"/>
    </source>
</evidence>
<dbReference type="SUPFAM" id="SSF81383">
    <property type="entry name" value="F-box domain"/>
    <property type="match status" value="1"/>
</dbReference>
<dbReference type="GeneID" id="117571420"/>